<dbReference type="Proteomes" id="UP001160148">
    <property type="component" value="Unassembled WGS sequence"/>
</dbReference>
<sequence length="186" mass="21693">MLQTISSDTEFKKILNQFMMNDPETKDFGVYFERMYANRATLWAYCYRKGLGVNCNMHLESMHKTIKYHYLNGCKIGRLDKSIMTIRRFTRDKKVERMIKLTKGKSTTRIQEIKKRHVTSISLNLKISKNDAKSWNVDSEHTPNSDHLKEAIKKIDALNAFIDATTKQSAPSKEFIKINNDPPNKK</sequence>
<organism evidence="1 2">
    <name type="scientific">Macrosiphum euphorbiae</name>
    <name type="common">potato aphid</name>
    <dbReference type="NCBI Taxonomy" id="13131"/>
    <lineage>
        <taxon>Eukaryota</taxon>
        <taxon>Metazoa</taxon>
        <taxon>Ecdysozoa</taxon>
        <taxon>Arthropoda</taxon>
        <taxon>Hexapoda</taxon>
        <taxon>Insecta</taxon>
        <taxon>Pterygota</taxon>
        <taxon>Neoptera</taxon>
        <taxon>Paraneoptera</taxon>
        <taxon>Hemiptera</taxon>
        <taxon>Sternorrhyncha</taxon>
        <taxon>Aphidomorpha</taxon>
        <taxon>Aphidoidea</taxon>
        <taxon>Aphididae</taxon>
        <taxon>Macrosiphini</taxon>
        <taxon>Macrosiphum</taxon>
    </lineage>
</organism>
<dbReference type="EMBL" id="CARXXK010001349">
    <property type="protein sequence ID" value="CAI6375514.1"/>
    <property type="molecule type" value="Genomic_DNA"/>
</dbReference>
<protein>
    <submittedName>
        <fullName evidence="1">Uncharacterized protein</fullName>
    </submittedName>
</protein>
<comment type="caution">
    <text evidence="1">The sequence shown here is derived from an EMBL/GenBank/DDBJ whole genome shotgun (WGS) entry which is preliminary data.</text>
</comment>
<proteinExistence type="predicted"/>
<accession>A0AAV0Y3L4</accession>
<evidence type="ECO:0000313" key="2">
    <source>
        <dbReference type="Proteomes" id="UP001160148"/>
    </source>
</evidence>
<keyword evidence="2" id="KW-1185">Reference proteome</keyword>
<gene>
    <name evidence="1" type="ORF">MEUPH1_LOCUS29005</name>
</gene>
<dbReference type="AlphaFoldDB" id="A0AAV0Y3L4"/>
<evidence type="ECO:0000313" key="1">
    <source>
        <dbReference type="EMBL" id="CAI6375514.1"/>
    </source>
</evidence>
<name>A0AAV0Y3L4_9HEMI</name>
<reference evidence="1 2" key="1">
    <citation type="submission" date="2023-01" db="EMBL/GenBank/DDBJ databases">
        <authorList>
            <person name="Whitehead M."/>
        </authorList>
    </citation>
    <scope>NUCLEOTIDE SEQUENCE [LARGE SCALE GENOMIC DNA]</scope>
</reference>